<evidence type="ECO:0000313" key="2">
    <source>
        <dbReference type="EMBL" id="GBN82526.1"/>
    </source>
</evidence>
<dbReference type="AlphaFoldDB" id="A0A4Y2S4K0"/>
<organism evidence="2 3">
    <name type="scientific">Araneus ventricosus</name>
    <name type="common">Orbweaver spider</name>
    <name type="synonym">Epeira ventricosa</name>
    <dbReference type="NCBI Taxonomy" id="182803"/>
    <lineage>
        <taxon>Eukaryota</taxon>
        <taxon>Metazoa</taxon>
        <taxon>Ecdysozoa</taxon>
        <taxon>Arthropoda</taxon>
        <taxon>Chelicerata</taxon>
        <taxon>Arachnida</taxon>
        <taxon>Araneae</taxon>
        <taxon>Araneomorphae</taxon>
        <taxon>Entelegynae</taxon>
        <taxon>Araneoidea</taxon>
        <taxon>Araneidae</taxon>
        <taxon>Araneus</taxon>
    </lineage>
</organism>
<reference evidence="2 3" key="1">
    <citation type="journal article" date="2019" name="Sci. Rep.">
        <title>Orb-weaving spider Araneus ventricosus genome elucidates the spidroin gene catalogue.</title>
        <authorList>
            <person name="Kono N."/>
            <person name="Nakamura H."/>
            <person name="Ohtoshi R."/>
            <person name="Moran D.A.P."/>
            <person name="Shinohara A."/>
            <person name="Yoshida Y."/>
            <person name="Fujiwara M."/>
            <person name="Mori M."/>
            <person name="Tomita M."/>
            <person name="Arakawa K."/>
        </authorList>
    </citation>
    <scope>NUCLEOTIDE SEQUENCE [LARGE SCALE GENOMIC DNA]</scope>
</reference>
<sequence length="151" mass="17819">FSKWKLEKEIQTVKITRKLSIQEARKIVLDRTPEPNDSYTAALKATKTPDTHIEQRQMEHFLSQQKLKFQSLENEETITVKLSDWLDLLDAHKRSLENEQTKDKKQEFFKPVTYNKRKNKDFANTAKTDPKVKKPFKTKLKNKESESAIQV</sequence>
<feature type="non-terminal residue" evidence="2">
    <location>
        <position position="1"/>
    </location>
</feature>
<feature type="compositionally biased region" description="Basic and acidic residues" evidence="1">
    <location>
        <begin position="141"/>
        <end position="151"/>
    </location>
</feature>
<evidence type="ECO:0000256" key="1">
    <source>
        <dbReference type="SAM" id="MobiDB-lite"/>
    </source>
</evidence>
<dbReference type="EMBL" id="BGPR01019644">
    <property type="protein sequence ID" value="GBN82526.1"/>
    <property type="molecule type" value="Genomic_DNA"/>
</dbReference>
<dbReference type="Proteomes" id="UP000499080">
    <property type="component" value="Unassembled WGS sequence"/>
</dbReference>
<feature type="region of interest" description="Disordered" evidence="1">
    <location>
        <begin position="119"/>
        <end position="151"/>
    </location>
</feature>
<keyword evidence="3" id="KW-1185">Reference proteome</keyword>
<accession>A0A4Y2S4K0</accession>
<name>A0A4Y2S4K0_ARAVE</name>
<evidence type="ECO:0000313" key="3">
    <source>
        <dbReference type="Proteomes" id="UP000499080"/>
    </source>
</evidence>
<comment type="caution">
    <text evidence="2">The sequence shown here is derived from an EMBL/GenBank/DDBJ whole genome shotgun (WGS) entry which is preliminary data.</text>
</comment>
<proteinExistence type="predicted"/>
<gene>
    <name evidence="2" type="ORF">AVEN_214426_1</name>
</gene>
<protein>
    <submittedName>
        <fullName evidence="2">Uncharacterized protein</fullName>
    </submittedName>
</protein>